<evidence type="ECO:0008006" key="8">
    <source>
        <dbReference type="Google" id="ProtNLM"/>
    </source>
</evidence>
<protein>
    <recommendedName>
        <fullName evidence="8">FabD/lysophospholipase-like protein</fullName>
    </recommendedName>
</protein>
<dbReference type="PRINTS" id="PR00689">
    <property type="entry name" value="ACOABINDINGP"/>
</dbReference>
<feature type="short sequence motif" description="GXGXXG" evidence="3">
    <location>
        <begin position="13"/>
        <end position="18"/>
    </location>
</feature>
<evidence type="ECO:0000256" key="2">
    <source>
        <dbReference type="PROSITE-ProRule" id="PRU00339"/>
    </source>
</evidence>
<feature type="domain" description="ACB" evidence="4">
    <location>
        <begin position="1067"/>
        <end position="1155"/>
    </location>
</feature>
<evidence type="ECO:0000313" key="6">
    <source>
        <dbReference type="EMBL" id="OIW28354.1"/>
    </source>
</evidence>
<dbReference type="SUPFAM" id="SSF47027">
    <property type="entry name" value="Acyl-CoA binding protein"/>
    <property type="match status" value="1"/>
</dbReference>
<feature type="repeat" description="TPR" evidence="2">
    <location>
        <begin position="975"/>
        <end position="1008"/>
    </location>
</feature>
<dbReference type="EMBL" id="KV875098">
    <property type="protein sequence ID" value="OIW28354.1"/>
    <property type="molecule type" value="Genomic_DNA"/>
</dbReference>
<dbReference type="SUPFAM" id="SSF48452">
    <property type="entry name" value="TPR-like"/>
    <property type="match status" value="1"/>
</dbReference>
<dbReference type="Gene3D" id="1.20.80.10">
    <property type="match status" value="1"/>
</dbReference>
<evidence type="ECO:0000259" key="5">
    <source>
        <dbReference type="PROSITE" id="PS51635"/>
    </source>
</evidence>
<dbReference type="PROSITE" id="PS51228">
    <property type="entry name" value="ACB_2"/>
    <property type="match status" value="1"/>
</dbReference>
<dbReference type="PROSITE" id="PS50005">
    <property type="entry name" value="TPR"/>
    <property type="match status" value="6"/>
</dbReference>
<dbReference type="PROSITE" id="PS50293">
    <property type="entry name" value="TPR_REGION"/>
    <property type="match status" value="1"/>
</dbReference>
<dbReference type="InterPro" id="IPR000582">
    <property type="entry name" value="Acyl-CoA-binding_protein"/>
</dbReference>
<sequence>MSTTDLRLLALDGGGVRGLSSLMILRQLMAAVDPDAPPKPCDYFNMIGGTSTGGLIAVMLGRLHMTVDECIDAYTTLSDKVFEKKNHRVNIKGKLQGRFDSAGLERAVKDIIASRGLGEDALLKDTDSPCKVFVCATSKETGDTVCLANYRSPRSDNSDLLNATTIWQACRATSSATTFFDPIAIGPFKEQFVDGALGANNPVYALWNQAHDVWGDRLRDGLRCLVSIGAGVPALSPVRDDVAGIWTTLRDIATETEKTARQFHRDKSDLDNEGRYYRFNVDRGLEDIGLEESKKMTEIAAATRRCIESQAVFKQMKACANNIAGREYHGPYRTPFSLQGVPVSDHFVARPSATKELEDYLLPRRRTQTKQRRVFVLYGLGGIGKTQLAVDFARRHKAAFSSTFWLDGRSEDRLRQSFASYAGKIPEGQIPERSRNAVLDSGQDLNIIVADVLDWLARPDNVDWMLIFDNVDQDVEQGGETGAYDVRRYFPGDHGSVLITTRLSRLAQLGASQRVRTADEELGKAIFERWYGSEFVMDEAGKELLALLDGLPLALAQAASYLRETEINVSTYVRLYKQQWSDLMSSDSKHEPPLVDYEQGSIGTTWTISFKAIEARNASAAKLLRVWAFLDNKDLWYGLLHEAVSWAWPGWDWPGWIREVAWDEVKFLDAARLLLRYSMIDAQESVRGSYMMHPVVHQWTSHMQDSGEKREHIGVAVMVIGMSVPERTTNSYWLLQRRLLAHAERCSWWMGKLDGDGWGMEEALMEAVHNLGALYADQGRLEEAEAIYQRALQGKEKALGPDNTSTLNTVNNLGNLYVDQGRLEEAEAIYQRALQGKEKALGPDNTSTLNTVNNLGNLYVDQGRLEEAEAIYQRALQGKEKALGLDHTSTLDTVNNLGNLYADKGRLEEAEAMYQRALQGFEKALGPDHTSTLSTVNNLGNLYRDQGRLEDAEAMYQRALQGKEKALGPEHTSILDTVNNLGNLYRDQGRLEDAEAIYQRALQGREKALGPDHTSTLDTVYNLGILYADQGRLAEAEAISSTTLLAPRIFPYTQYHHPQTATMSAPQSEAFKKAVQDSKKLTSKPSNDDLLQLYALYKVATGEDISKAPAPGMFDLKGKAKKAAWQKIADEGISAEEAQAKYVTLVEGMKETYGYDESKEPEAVGA</sequence>
<reference evidence="6 7" key="1">
    <citation type="submission" date="2016-10" db="EMBL/GenBank/DDBJ databases">
        <title>Draft genome sequence of Coniochaeta ligniaria NRRL30616, a lignocellulolytic fungus for bioabatement of inhibitors in plant biomass hydrolysates.</title>
        <authorList>
            <consortium name="DOE Joint Genome Institute"/>
            <person name="Jimenez D.J."/>
            <person name="Hector R.E."/>
            <person name="Riley R."/>
            <person name="Sun H."/>
            <person name="Grigoriev I.V."/>
            <person name="Van Elsas J.D."/>
            <person name="Nichols N.N."/>
        </authorList>
    </citation>
    <scope>NUCLEOTIDE SEQUENCE [LARGE SCALE GENOMIC DNA]</scope>
    <source>
        <strain evidence="6 7">NRRL 30616</strain>
    </source>
</reference>
<dbReference type="InterPro" id="IPR035984">
    <property type="entry name" value="Acyl-CoA-binding_sf"/>
</dbReference>
<keyword evidence="3" id="KW-0442">Lipid degradation</keyword>
<dbReference type="AlphaFoldDB" id="A0A1J7JL01"/>
<proteinExistence type="predicted"/>
<feature type="short sequence motif" description="GXSXG" evidence="3">
    <location>
        <begin position="49"/>
        <end position="53"/>
    </location>
</feature>
<evidence type="ECO:0000259" key="4">
    <source>
        <dbReference type="PROSITE" id="PS51228"/>
    </source>
</evidence>
<organism evidence="6 7">
    <name type="scientific">Coniochaeta ligniaria NRRL 30616</name>
    <dbReference type="NCBI Taxonomy" id="1408157"/>
    <lineage>
        <taxon>Eukaryota</taxon>
        <taxon>Fungi</taxon>
        <taxon>Dikarya</taxon>
        <taxon>Ascomycota</taxon>
        <taxon>Pezizomycotina</taxon>
        <taxon>Sordariomycetes</taxon>
        <taxon>Sordariomycetidae</taxon>
        <taxon>Coniochaetales</taxon>
        <taxon>Coniochaetaceae</taxon>
        <taxon>Coniochaeta</taxon>
    </lineage>
</organism>
<dbReference type="Gene3D" id="1.25.40.10">
    <property type="entry name" value="Tetratricopeptide repeat domain"/>
    <property type="match status" value="2"/>
</dbReference>
<dbReference type="CDD" id="cd07216">
    <property type="entry name" value="Pat17_PNPLA8_PNPLA9_like3"/>
    <property type="match status" value="1"/>
</dbReference>
<evidence type="ECO:0000256" key="3">
    <source>
        <dbReference type="PROSITE-ProRule" id="PRU01161"/>
    </source>
</evidence>
<dbReference type="PANTHER" id="PTHR46082">
    <property type="entry name" value="ATP/GTP-BINDING PROTEIN-RELATED"/>
    <property type="match status" value="1"/>
</dbReference>
<dbReference type="InterPro" id="IPR011990">
    <property type="entry name" value="TPR-like_helical_dom_sf"/>
</dbReference>
<dbReference type="InterPro" id="IPR002641">
    <property type="entry name" value="PNPLA_dom"/>
</dbReference>
<dbReference type="PROSITE" id="PS51635">
    <property type="entry name" value="PNPLA"/>
    <property type="match status" value="1"/>
</dbReference>
<dbReference type="InterPro" id="IPR019734">
    <property type="entry name" value="TPR_rpt"/>
</dbReference>
<dbReference type="GO" id="GO:0046486">
    <property type="term" value="P:glycerolipid metabolic process"/>
    <property type="evidence" value="ECO:0007669"/>
    <property type="project" value="UniProtKB-ARBA"/>
</dbReference>
<keyword evidence="3" id="KW-0378">Hydrolase</keyword>
<dbReference type="Pfam" id="PF13424">
    <property type="entry name" value="TPR_12"/>
    <property type="match status" value="3"/>
</dbReference>
<feature type="repeat" description="TPR" evidence="2">
    <location>
        <begin position="807"/>
        <end position="840"/>
    </location>
</feature>
<dbReference type="InterPro" id="IPR053137">
    <property type="entry name" value="NLR-like"/>
</dbReference>
<dbReference type="SUPFAM" id="SSF52540">
    <property type="entry name" value="P-loop containing nucleoside triphosphate hydrolases"/>
    <property type="match status" value="1"/>
</dbReference>
<evidence type="ECO:0000313" key="7">
    <source>
        <dbReference type="Proteomes" id="UP000182658"/>
    </source>
</evidence>
<gene>
    <name evidence="6" type="ORF">CONLIGDRAFT_681314</name>
</gene>
<dbReference type="Gene3D" id="3.40.1090.10">
    <property type="entry name" value="Cytosolic phospholipase A2 catalytic domain"/>
    <property type="match status" value="1"/>
</dbReference>
<dbReference type="InterPro" id="IPR027417">
    <property type="entry name" value="P-loop_NTPase"/>
</dbReference>
<dbReference type="InterPro" id="IPR014352">
    <property type="entry name" value="FERM/acyl-CoA-bd_prot_sf"/>
</dbReference>
<dbReference type="Pfam" id="PF01734">
    <property type="entry name" value="Patatin"/>
    <property type="match status" value="1"/>
</dbReference>
<dbReference type="GO" id="GO:0016787">
    <property type="term" value="F:hydrolase activity"/>
    <property type="evidence" value="ECO:0007669"/>
    <property type="project" value="UniProtKB-UniRule"/>
</dbReference>
<keyword evidence="2" id="KW-0802">TPR repeat</keyword>
<dbReference type="GO" id="GO:0000062">
    <property type="term" value="F:fatty-acyl-CoA binding"/>
    <property type="evidence" value="ECO:0007669"/>
    <property type="project" value="InterPro"/>
</dbReference>
<dbReference type="STRING" id="1408157.A0A1J7JL01"/>
<dbReference type="Gene3D" id="3.40.50.300">
    <property type="entry name" value="P-loop containing nucleotide triphosphate hydrolases"/>
    <property type="match status" value="1"/>
</dbReference>
<dbReference type="Pfam" id="PF00887">
    <property type="entry name" value="ACBP"/>
    <property type="match status" value="1"/>
</dbReference>
<dbReference type="PANTHER" id="PTHR46082:SF6">
    <property type="entry name" value="AAA+ ATPASE DOMAIN-CONTAINING PROTEIN-RELATED"/>
    <property type="match status" value="1"/>
</dbReference>
<evidence type="ECO:0000256" key="1">
    <source>
        <dbReference type="ARBA" id="ARBA00023098"/>
    </source>
</evidence>
<dbReference type="InterPro" id="IPR016035">
    <property type="entry name" value="Acyl_Trfase/lysoPLipase"/>
</dbReference>
<feature type="short sequence motif" description="DGA/G" evidence="3">
    <location>
        <begin position="194"/>
        <end position="196"/>
    </location>
</feature>
<feature type="repeat" description="TPR" evidence="2">
    <location>
        <begin position="849"/>
        <end position="882"/>
    </location>
</feature>
<dbReference type="OrthoDB" id="1658288at2759"/>
<dbReference type="Proteomes" id="UP000182658">
    <property type="component" value="Unassembled WGS sequence"/>
</dbReference>
<feature type="domain" description="PNPLA" evidence="5">
    <location>
        <begin position="9"/>
        <end position="207"/>
    </location>
</feature>
<dbReference type="SUPFAM" id="SSF52151">
    <property type="entry name" value="FabD/lysophospholipase-like"/>
    <property type="match status" value="1"/>
</dbReference>
<name>A0A1J7JL01_9PEZI</name>
<feature type="active site" description="Proton acceptor" evidence="3">
    <location>
        <position position="194"/>
    </location>
</feature>
<dbReference type="Pfam" id="PF13374">
    <property type="entry name" value="TPR_10"/>
    <property type="match status" value="1"/>
</dbReference>
<dbReference type="GO" id="GO:0016042">
    <property type="term" value="P:lipid catabolic process"/>
    <property type="evidence" value="ECO:0007669"/>
    <property type="project" value="UniProtKB-UniRule"/>
</dbReference>
<keyword evidence="7" id="KW-1185">Reference proteome</keyword>
<feature type="repeat" description="TPR" evidence="2">
    <location>
        <begin position="891"/>
        <end position="924"/>
    </location>
</feature>
<accession>A0A1J7JL01</accession>
<keyword evidence="1 3" id="KW-0443">Lipid metabolism</keyword>
<feature type="repeat" description="TPR" evidence="2">
    <location>
        <begin position="933"/>
        <end position="966"/>
    </location>
</feature>
<dbReference type="InParanoid" id="A0A1J7JL01"/>
<feature type="repeat" description="TPR" evidence="2">
    <location>
        <begin position="765"/>
        <end position="798"/>
    </location>
</feature>
<dbReference type="SMART" id="SM00028">
    <property type="entry name" value="TPR"/>
    <property type="match status" value="6"/>
</dbReference>
<feature type="active site" description="Nucleophile" evidence="3">
    <location>
        <position position="51"/>
    </location>
</feature>